<dbReference type="GO" id="GO:0005524">
    <property type="term" value="F:ATP binding"/>
    <property type="evidence" value="ECO:0007669"/>
    <property type="project" value="UniProtKB-KW"/>
</dbReference>
<dbReference type="InterPro" id="IPR003593">
    <property type="entry name" value="AAA+_ATPase"/>
</dbReference>
<dbReference type="InterPro" id="IPR032781">
    <property type="entry name" value="ABC_tran_Xtn"/>
</dbReference>
<evidence type="ECO:0000256" key="2">
    <source>
        <dbReference type="ARBA" id="ARBA00022840"/>
    </source>
</evidence>
<comment type="caution">
    <text evidence="4">The sequence shown here is derived from an EMBL/GenBank/DDBJ whole genome shotgun (WGS) entry which is preliminary data.</text>
</comment>
<dbReference type="eggNOG" id="COG0488">
    <property type="taxonomic scope" value="Bacteria"/>
</dbReference>
<dbReference type="AlphaFoldDB" id="I8AG57"/>
<organism evidence="4 5">
    <name type="scientific">Fictibacillus macauensis ZFHKF-1</name>
    <dbReference type="NCBI Taxonomy" id="1196324"/>
    <lineage>
        <taxon>Bacteria</taxon>
        <taxon>Bacillati</taxon>
        <taxon>Bacillota</taxon>
        <taxon>Bacilli</taxon>
        <taxon>Bacillales</taxon>
        <taxon>Fictibacillaceae</taxon>
        <taxon>Fictibacillus</taxon>
    </lineage>
</organism>
<keyword evidence="2 4" id="KW-0067">ATP-binding</keyword>
<dbReference type="PATRIC" id="fig|1196324.3.peg.3349"/>
<dbReference type="PROSITE" id="PS50893">
    <property type="entry name" value="ABC_TRANSPORTER_2"/>
    <property type="match status" value="2"/>
</dbReference>
<feature type="domain" description="ABC transporter" evidence="3">
    <location>
        <begin position="290"/>
        <end position="501"/>
    </location>
</feature>
<evidence type="ECO:0000259" key="3">
    <source>
        <dbReference type="PROSITE" id="PS50893"/>
    </source>
</evidence>
<dbReference type="NCBIfam" id="NF000355">
    <property type="entry name" value="ribo_prot_ABC_F"/>
    <property type="match status" value="1"/>
</dbReference>
<keyword evidence="5" id="KW-1185">Reference proteome</keyword>
<name>I8AG57_9BACL</name>
<dbReference type="STRING" id="1196324.A374_16373"/>
<dbReference type="EMBL" id="AKKV01000036">
    <property type="protein sequence ID" value="EIT84379.1"/>
    <property type="molecule type" value="Genomic_DNA"/>
</dbReference>
<dbReference type="Gene3D" id="3.40.50.300">
    <property type="entry name" value="P-loop containing nucleotide triphosphate hydrolases"/>
    <property type="match status" value="3"/>
</dbReference>
<feature type="domain" description="ABC transporter" evidence="3">
    <location>
        <begin position="4"/>
        <end position="198"/>
    </location>
</feature>
<evidence type="ECO:0000313" key="4">
    <source>
        <dbReference type="EMBL" id="EIT84379.1"/>
    </source>
</evidence>
<dbReference type="GO" id="GO:0016887">
    <property type="term" value="F:ATP hydrolysis activity"/>
    <property type="evidence" value="ECO:0007669"/>
    <property type="project" value="InterPro"/>
</dbReference>
<dbReference type="RefSeq" id="WP_007203347.1">
    <property type="nucleotide sequence ID" value="NZ_AKKV01000036.1"/>
</dbReference>
<keyword evidence="1" id="KW-0547">Nucleotide-binding</keyword>
<reference evidence="4 5" key="1">
    <citation type="journal article" date="2012" name="J. Bacteriol.">
        <title>Genome of Bacillus macauensis ZFHKF-1, a Long-Chain-Forming Bacterium.</title>
        <authorList>
            <person name="Cai L."/>
            <person name="Zhang T."/>
        </authorList>
    </citation>
    <scope>NUCLEOTIDE SEQUENCE [LARGE SCALE GENOMIC DNA]</scope>
    <source>
        <strain evidence="4 5">ZFHKF-1</strain>
    </source>
</reference>
<dbReference type="PANTHER" id="PTHR42855:SF2">
    <property type="entry name" value="DRUG RESISTANCE ABC TRANSPORTER,ATP-BINDING PROTEIN"/>
    <property type="match status" value="1"/>
</dbReference>
<dbReference type="SMART" id="SM00382">
    <property type="entry name" value="AAA"/>
    <property type="match status" value="2"/>
</dbReference>
<dbReference type="InterPro" id="IPR027417">
    <property type="entry name" value="P-loop_NTPase"/>
</dbReference>
<protein>
    <submittedName>
        <fullName evidence="4">ATP-binding cassette efflux transporter</fullName>
    </submittedName>
</protein>
<dbReference type="SUPFAM" id="SSF52540">
    <property type="entry name" value="P-loop containing nucleoside triphosphate hydrolases"/>
    <property type="match status" value="2"/>
</dbReference>
<proteinExistence type="predicted"/>
<dbReference type="Pfam" id="PF12848">
    <property type="entry name" value="ABC_tran_Xtn"/>
    <property type="match status" value="1"/>
</dbReference>
<evidence type="ECO:0000256" key="1">
    <source>
        <dbReference type="ARBA" id="ARBA00022741"/>
    </source>
</evidence>
<sequence>MKRMQLHNLTYEIKEEILLEKVNGTVQKGERIGIIGRNGAGKSTLLQLLAGKLLPTTGVIESQHTPIMVEQEAAEYERQEPSAYERKLLQQWNVPPLPFSSLSGGEKLKARLAKGFAAQGDLLLLDEPTNHLDEESLDFLRQQFQAYPGSIVFVSHDRFFLDEVATKIWSIEERTLIEQSGNYTHYMNVRQERRAAQQKAYEKQQHMVKRIEQQIKGLKSWADQAHAQSTKQEGYKEYFRVKAKKMDAQVKSKQKRLEKELERTKATHVTPDHVVQFSLKKEQRTGKRLLQWRNVSKAFGKQTLFEEVSFTVMRGEKIAITGSNGSGKTTFLNIVAGREEASGERWLSPAATIGYLTQEVFDLPLHQSPADLFAQETKADRGRVQTLMISLGFTANHWHEPIANLSMGERVKCKLLRYLLEERTILLLDEPTNHLDLPSREQLEETLAHYTGTLLVVSHDRYFLEKVSNRHFALHNGLLQLEKKEPTQQEDRASKRLVLETERQEVLGKLSFLQADHPDYEALDRRFLELSKQIREL</sequence>
<dbReference type="OrthoDB" id="9760950at2"/>
<gene>
    <name evidence="4" type="ORF">A374_16373</name>
</gene>
<dbReference type="Pfam" id="PF00005">
    <property type="entry name" value="ABC_tran"/>
    <property type="match status" value="2"/>
</dbReference>
<dbReference type="CDD" id="cd03221">
    <property type="entry name" value="ABCF_EF-3"/>
    <property type="match status" value="2"/>
</dbReference>
<dbReference type="InterPro" id="IPR003439">
    <property type="entry name" value="ABC_transporter-like_ATP-bd"/>
</dbReference>
<evidence type="ECO:0000313" key="5">
    <source>
        <dbReference type="Proteomes" id="UP000004080"/>
    </source>
</evidence>
<dbReference type="InterPro" id="IPR051309">
    <property type="entry name" value="ABCF_ATPase"/>
</dbReference>
<dbReference type="Proteomes" id="UP000004080">
    <property type="component" value="Unassembled WGS sequence"/>
</dbReference>
<accession>I8AG57</accession>
<dbReference type="PANTHER" id="PTHR42855">
    <property type="entry name" value="ABC TRANSPORTER ATP-BINDING SUBUNIT"/>
    <property type="match status" value="1"/>
</dbReference>